<proteinExistence type="predicted"/>
<accession>A0ABW2GLN2</accession>
<gene>
    <name evidence="1" type="ORF">ACFQLX_19925</name>
</gene>
<dbReference type="Proteomes" id="UP001596413">
    <property type="component" value="Unassembled WGS sequence"/>
</dbReference>
<dbReference type="EMBL" id="JBHSZO010000033">
    <property type="protein sequence ID" value="MFC7220413.1"/>
    <property type="molecule type" value="Genomic_DNA"/>
</dbReference>
<evidence type="ECO:0000313" key="1">
    <source>
        <dbReference type="EMBL" id="MFC7220413.1"/>
    </source>
</evidence>
<dbReference type="RefSeq" id="WP_386417065.1">
    <property type="nucleotide sequence ID" value="NZ_JBHSZO010000033.1"/>
</dbReference>
<sequence length="98" mass="10525">MTTTLSLTAAPTKLHAELVVPPGDQYEDEPRLILQWLPAPPGSSALTASVTLTEDPDVTLWSRAQQIKATTIPVSSWARSANMLTATHPDIYGNTPSN</sequence>
<organism evidence="1 2">
    <name type="scientific">Streptomyces polyrhachis</name>
    <dbReference type="NCBI Taxonomy" id="1282885"/>
    <lineage>
        <taxon>Bacteria</taxon>
        <taxon>Bacillati</taxon>
        <taxon>Actinomycetota</taxon>
        <taxon>Actinomycetes</taxon>
        <taxon>Kitasatosporales</taxon>
        <taxon>Streptomycetaceae</taxon>
        <taxon>Streptomyces</taxon>
    </lineage>
</organism>
<keyword evidence="2" id="KW-1185">Reference proteome</keyword>
<evidence type="ECO:0000313" key="2">
    <source>
        <dbReference type="Proteomes" id="UP001596413"/>
    </source>
</evidence>
<reference evidence="2" key="1">
    <citation type="journal article" date="2019" name="Int. J. Syst. Evol. Microbiol.">
        <title>The Global Catalogue of Microorganisms (GCM) 10K type strain sequencing project: providing services to taxonomists for standard genome sequencing and annotation.</title>
        <authorList>
            <consortium name="The Broad Institute Genomics Platform"/>
            <consortium name="The Broad Institute Genome Sequencing Center for Infectious Disease"/>
            <person name="Wu L."/>
            <person name="Ma J."/>
        </authorList>
    </citation>
    <scope>NUCLEOTIDE SEQUENCE [LARGE SCALE GENOMIC DNA]</scope>
    <source>
        <strain evidence="2">CGMCC 1.13681</strain>
    </source>
</reference>
<protein>
    <submittedName>
        <fullName evidence="1">Uncharacterized protein</fullName>
    </submittedName>
</protein>
<comment type="caution">
    <text evidence="1">The sequence shown here is derived from an EMBL/GenBank/DDBJ whole genome shotgun (WGS) entry which is preliminary data.</text>
</comment>
<name>A0ABW2GLN2_9ACTN</name>